<name>A0A5A5S3E0_MICAE</name>
<proteinExistence type="predicted"/>
<gene>
    <name evidence="1" type="ORF">MiTs_03455</name>
</gene>
<sequence>MSANSKTDINFIEEQIKALSPDDRAALLSRLALSTTIVFCGSSVVFSGSAVQING</sequence>
<comment type="caution">
    <text evidence="1">The sequence shown here is derived from an EMBL/GenBank/DDBJ whole genome shotgun (WGS) entry which is preliminary data.</text>
</comment>
<protein>
    <submittedName>
        <fullName evidence="1">Uncharacterized protein</fullName>
    </submittedName>
</protein>
<evidence type="ECO:0000313" key="2">
    <source>
        <dbReference type="Proteomes" id="UP000324689"/>
    </source>
</evidence>
<reference evidence="1 2" key="1">
    <citation type="submission" date="2018-09" db="EMBL/GenBank/DDBJ databases">
        <title>Evolutionary history of phycoerythrin pigmentation in the water bloom-forming cyanobacterium Microcystis aeruginosa.</title>
        <authorList>
            <person name="Tanabe Y."/>
            <person name="Tanabe Y."/>
            <person name="Yamaguchi H."/>
        </authorList>
    </citation>
    <scope>NUCLEOTIDE SEQUENCE [LARGE SCALE GENOMIC DNA]</scope>
    <source>
        <strain evidence="1 2">NIES-2521</strain>
    </source>
</reference>
<accession>A0A5A5S3E0</accession>
<evidence type="ECO:0000313" key="1">
    <source>
        <dbReference type="EMBL" id="GCA81439.1"/>
    </source>
</evidence>
<dbReference type="RefSeq" id="WP_172968193.1">
    <property type="nucleotide sequence ID" value="NZ_BHVQ01000055.1"/>
</dbReference>
<organism evidence="1 2">
    <name type="scientific">Microcystis aeruginosa NIES-2521</name>
    <dbReference type="NCBI Taxonomy" id="2303983"/>
    <lineage>
        <taxon>Bacteria</taxon>
        <taxon>Bacillati</taxon>
        <taxon>Cyanobacteriota</taxon>
        <taxon>Cyanophyceae</taxon>
        <taxon>Oscillatoriophycideae</taxon>
        <taxon>Chroococcales</taxon>
        <taxon>Microcystaceae</taxon>
        <taxon>Microcystis</taxon>
    </lineage>
</organism>
<dbReference type="Proteomes" id="UP000324689">
    <property type="component" value="Unassembled WGS sequence"/>
</dbReference>
<dbReference type="AlphaFoldDB" id="A0A5A5S3E0"/>
<dbReference type="EMBL" id="BHVQ01000055">
    <property type="protein sequence ID" value="GCA81439.1"/>
    <property type="molecule type" value="Genomic_DNA"/>
</dbReference>